<feature type="domain" description="Glycosyl transferase family 1" evidence="2">
    <location>
        <begin position="159"/>
        <end position="280"/>
    </location>
</feature>
<reference evidence="4" key="1">
    <citation type="submission" date="2021-03" db="EMBL/GenBank/DDBJ databases">
        <title>Description of Psychrosphaera ytuae sp. nov. isolated from deep sea sediment of South China Sea.</title>
        <authorList>
            <person name="Zhang J."/>
            <person name="Xu X.-D."/>
        </authorList>
    </citation>
    <scope>NUCLEOTIDE SEQUENCE</scope>
    <source>
        <strain evidence="4">MTZ26</strain>
    </source>
</reference>
<dbReference type="Proteomes" id="UP000682739">
    <property type="component" value="Chromosome"/>
</dbReference>
<dbReference type="RefSeq" id="WP_208832663.1">
    <property type="nucleotide sequence ID" value="NZ_CP072110.1"/>
</dbReference>
<dbReference type="Gene3D" id="3.40.50.2000">
    <property type="entry name" value="Glycogen Phosphorylase B"/>
    <property type="match status" value="2"/>
</dbReference>
<evidence type="ECO:0000256" key="1">
    <source>
        <dbReference type="ARBA" id="ARBA00022679"/>
    </source>
</evidence>
<organism evidence="4 5">
    <name type="scientific">Psychrosphaera ytuae</name>
    <dbReference type="NCBI Taxonomy" id="2820710"/>
    <lineage>
        <taxon>Bacteria</taxon>
        <taxon>Pseudomonadati</taxon>
        <taxon>Pseudomonadota</taxon>
        <taxon>Gammaproteobacteria</taxon>
        <taxon>Alteromonadales</taxon>
        <taxon>Pseudoalteromonadaceae</taxon>
        <taxon>Psychrosphaera</taxon>
    </lineage>
</organism>
<dbReference type="SUPFAM" id="SSF53756">
    <property type="entry name" value="UDP-Glycosyltransferase/glycogen phosphorylase"/>
    <property type="match status" value="1"/>
</dbReference>
<dbReference type="EMBL" id="CP072110">
    <property type="protein sequence ID" value="QTH64609.1"/>
    <property type="molecule type" value="Genomic_DNA"/>
</dbReference>
<dbReference type="PANTHER" id="PTHR46401">
    <property type="entry name" value="GLYCOSYLTRANSFERASE WBBK-RELATED"/>
    <property type="match status" value="1"/>
</dbReference>
<dbReference type="Pfam" id="PF00534">
    <property type="entry name" value="Glycos_transf_1"/>
    <property type="match status" value="1"/>
</dbReference>
<evidence type="ECO:0000313" key="5">
    <source>
        <dbReference type="Proteomes" id="UP000682739"/>
    </source>
</evidence>
<dbReference type="InterPro" id="IPR001296">
    <property type="entry name" value="Glyco_trans_1"/>
</dbReference>
<keyword evidence="5" id="KW-1185">Reference proteome</keyword>
<gene>
    <name evidence="4" type="ORF">J1N51_03835</name>
</gene>
<dbReference type="Pfam" id="PF13439">
    <property type="entry name" value="Glyco_transf_4"/>
    <property type="match status" value="1"/>
</dbReference>
<name>A0A975DCU9_9GAMM</name>
<evidence type="ECO:0000259" key="3">
    <source>
        <dbReference type="Pfam" id="PF13439"/>
    </source>
</evidence>
<proteinExistence type="predicted"/>
<dbReference type="AlphaFoldDB" id="A0A975DCU9"/>
<sequence length="341" mass="39021">MLIHLINNKDVNRGGAQKMLALIHGITGGQVMCLADSQFTRKPFALFDIYLKTINQARHATKVVAHSRMYLPLLFMLRLMGIKTCFYLHASYRAKPWLFKLFRANEYIAVSQSAKSYLMAQGISETKISVVYNPLTDAQLLTQPIDILDIVQKTWLEQLQSKTIKVFSVGSLHPWKGFKEAIQILDHVAQNLDIKIVYSVVGQGPELENLQKQVIKLKSEHLSVKLLGFSKCPYQLVTDAYIQLIPSLEEGFGLTLIEGMANNKLILYRQIPSLHELAEKDPFCFGFDHKIDVIDHLNERILIENVFQDKNLLKNRQRAIELKFSYDNFVTCINDTLMSSY</sequence>
<dbReference type="KEGG" id="psym:J1N51_03835"/>
<feature type="domain" description="Glycosyltransferase subfamily 4-like N-terminal" evidence="3">
    <location>
        <begin position="62"/>
        <end position="134"/>
    </location>
</feature>
<evidence type="ECO:0000313" key="4">
    <source>
        <dbReference type="EMBL" id="QTH64609.1"/>
    </source>
</evidence>
<dbReference type="PANTHER" id="PTHR46401:SF2">
    <property type="entry name" value="GLYCOSYLTRANSFERASE WBBK-RELATED"/>
    <property type="match status" value="1"/>
</dbReference>
<evidence type="ECO:0000259" key="2">
    <source>
        <dbReference type="Pfam" id="PF00534"/>
    </source>
</evidence>
<dbReference type="InterPro" id="IPR028098">
    <property type="entry name" value="Glyco_trans_4-like_N"/>
</dbReference>
<accession>A0A975DCU9</accession>
<protein>
    <submittedName>
        <fullName evidence="4">Glycosyltransferase</fullName>
    </submittedName>
</protein>
<dbReference type="GO" id="GO:0016757">
    <property type="term" value="F:glycosyltransferase activity"/>
    <property type="evidence" value="ECO:0007669"/>
    <property type="project" value="InterPro"/>
</dbReference>
<keyword evidence="1" id="KW-0808">Transferase</keyword>